<feature type="region of interest" description="Disordered" evidence="1">
    <location>
        <begin position="193"/>
        <end position="215"/>
    </location>
</feature>
<reference evidence="2 3" key="1">
    <citation type="journal article" date="2014" name="Nat. Commun.">
        <title>Klebsormidium flaccidum genome reveals primary factors for plant terrestrial adaptation.</title>
        <authorList>
            <person name="Hori K."/>
            <person name="Maruyama F."/>
            <person name="Fujisawa T."/>
            <person name="Togashi T."/>
            <person name="Yamamoto N."/>
            <person name="Seo M."/>
            <person name="Sato S."/>
            <person name="Yamada T."/>
            <person name="Mori H."/>
            <person name="Tajima N."/>
            <person name="Moriyama T."/>
            <person name="Ikeuchi M."/>
            <person name="Watanabe M."/>
            <person name="Wada H."/>
            <person name="Kobayashi K."/>
            <person name="Saito M."/>
            <person name="Masuda T."/>
            <person name="Sasaki-Sekimoto Y."/>
            <person name="Mashiguchi K."/>
            <person name="Awai K."/>
            <person name="Shimojima M."/>
            <person name="Masuda S."/>
            <person name="Iwai M."/>
            <person name="Nobusawa T."/>
            <person name="Narise T."/>
            <person name="Kondo S."/>
            <person name="Saito H."/>
            <person name="Sato R."/>
            <person name="Murakawa M."/>
            <person name="Ihara Y."/>
            <person name="Oshima-Yamada Y."/>
            <person name="Ohtaka K."/>
            <person name="Satoh M."/>
            <person name="Sonobe K."/>
            <person name="Ishii M."/>
            <person name="Ohtani R."/>
            <person name="Kanamori-Sato M."/>
            <person name="Honoki R."/>
            <person name="Miyazaki D."/>
            <person name="Mochizuki H."/>
            <person name="Umetsu J."/>
            <person name="Higashi K."/>
            <person name="Shibata D."/>
            <person name="Kamiya Y."/>
            <person name="Sato N."/>
            <person name="Nakamura Y."/>
            <person name="Tabata S."/>
            <person name="Ida S."/>
            <person name="Kurokawa K."/>
            <person name="Ohta H."/>
        </authorList>
    </citation>
    <scope>NUCLEOTIDE SEQUENCE [LARGE SCALE GENOMIC DNA]</scope>
    <source>
        <strain evidence="2 3">NIES-2285</strain>
    </source>
</reference>
<dbReference type="STRING" id="105231.A0A1Y1ITL9"/>
<keyword evidence="3" id="KW-1185">Reference proteome</keyword>
<name>A0A1Y1ITL9_KLENI</name>
<feature type="compositionally biased region" description="Basic residues" evidence="1">
    <location>
        <begin position="923"/>
        <end position="941"/>
    </location>
</feature>
<dbReference type="AlphaFoldDB" id="A0A1Y1ITL9"/>
<feature type="region of interest" description="Disordered" evidence="1">
    <location>
        <begin position="1092"/>
        <end position="1168"/>
    </location>
</feature>
<protein>
    <submittedName>
        <fullName evidence="2">Uncharacterized protein</fullName>
    </submittedName>
</protein>
<evidence type="ECO:0000313" key="2">
    <source>
        <dbReference type="EMBL" id="GAQ92919.1"/>
    </source>
</evidence>
<feature type="compositionally biased region" description="Low complexity" evidence="1">
    <location>
        <begin position="457"/>
        <end position="474"/>
    </location>
</feature>
<sequence>STQTPNAFDLLRSGSRRVSAPGLPPRVESPTNNKQKVHNAVLDLLAERSCLFKGECIESTGKAFVSTLTSLLWYIDAAHDRINTEVGRACATPEGLAGSGVSTARSRGRSQQGIPTAFSRFQGFDDWQRKQKGRSVVREAKLSELEEELYRFIPTGDSWGSGQDQWAEFKAELSDLADVVHSYRMYLRSQRESVEQRHESSTPSRQVGTHGTCRTVEGSATRSPAIVDAYRQLQAALTVLPDYEYLDLAPFTDPLDKRVRYQFLKRLVLPFPVSLLRFDPGGGAGALAFVWRLPARTSERCSSENCTKQARVVSQLDKQMPEFHTRAMRREFKELMSGVSGVNDQVARFVYRLLSGDQSAAHDGAEGVVDGRTQQILQMGDENLVMDLREINLGREGIFDLFWEVLGQVLEQGREQAVDDRRHGSVMFLGSWMSPRDLHETVQRLVKEKDPQAPIPSSAGWSSSSGPKTPTAKLPLPTRGASWLQLLIQLVLLQLKYAVKSRILSKEHIDGHYGGCMRDYWKHVAVLLPEHTVVVHLDDKHAVKVGEPGAPVVALDRGGRVLQDVAAGPQVALDHDFTRAKIVPSVTLVQHGPLIPTTADDSFYRGQVFVTLKDAVFQPSSPLRHSAELVSIIRWAIRHRMLPPSILLGYTDGGPDHRTTYASVQIAWVAVWLALDLDYLLIVRTIPCNSWVNTVERSMSILNLGMQGVAVMQSAMSPFFERHFSKATSLAAMRVAASKVDGGEEAWAGAMESVLRMLGERLEKLSLKEEAFTAANLTGAKGWKAFVAKHMRLGHYFLEIRKCTDPACQFCSSGIRTPAEDWEQLKPFPNPMPDPERPGHYLPFEKVYGQETTEAHRPSLIKATAEAAAKDGKRRAEGSGTAGRARGAGENGAAEPARAAGQTNGAATAGGAVEVGTSGRGRGCGRGRSRSRGRSLGRGRQRSVPAEGGAEGGSGRGRGRSSPAESRVGKPQPSAAEVEGAAADAAHDKLFTAQNARDSILCTVCEKPRVVYSKFALTRVQKAALEVQEETFDYICGSPLFPDMPSTVLRPAHAAAIEEGAGFNPVTGRTTNALPPQFLNAPAVVAGEAIAASEGEGPPSVEGQPRASQSPPTSAEGLRPPPRSPPTEEVLSDSDDEPIAARIPGPRSIMRHPAQQETPLPSAQPEPSVVAPRMEAILAHRATPLHEVAVVRQKLTCASEVESTYYSRGAYKPCCKYCAEFEDLHETDPILKEQ</sequence>
<dbReference type="OrthoDB" id="10033767at2759"/>
<accession>A0A1Y1ITL9</accession>
<dbReference type="OMA" id="DHRTTYA"/>
<evidence type="ECO:0000256" key="1">
    <source>
        <dbReference type="SAM" id="MobiDB-lite"/>
    </source>
</evidence>
<feature type="region of interest" description="Disordered" evidence="1">
    <location>
        <begin position="450"/>
        <end position="474"/>
    </location>
</feature>
<dbReference type="EMBL" id="DF238151">
    <property type="protein sequence ID" value="GAQ92919.1"/>
    <property type="molecule type" value="Genomic_DNA"/>
</dbReference>
<organism evidence="2 3">
    <name type="scientific">Klebsormidium nitens</name>
    <name type="common">Green alga</name>
    <name type="synonym">Ulothrix nitens</name>
    <dbReference type="NCBI Taxonomy" id="105231"/>
    <lineage>
        <taxon>Eukaryota</taxon>
        <taxon>Viridiplantae</taxon>
        <taxon>Streptophyta</taxon>
        <taxon>Klebsormidiophyceae</taxon>
        <taxon>Klebsormidiales</taxon>
        <taxon>Klebsormidiaceae</taxon>
        <taxon>Klebsormidium</taxon>
    </lineage>
</organism>
<feature type="compositionally biased region" description="Basic and acidic residues" evidence="1">
    <location>
        <begin position="868"/>
        <end position="877"/>
    </location>
</feature>
<gene>
    <name evidence="2" type="ORF">KFL_012020010</name>
</gene>
<proteinExistence type="predicted"/>
<dbReference type="Proteomes" id="UP000054558">
    <property type="component" value="Unassembled WGS sequence"/>
</dbReference>
<feature type="compositionally biased region" description="Low complexity" evidence="1">
    <location>
        <begin position="891"/>
        <end position="917"/>
    </location>
</feature>
<feature type="non-terminal residue" evidence="2">
    <location>
        <position position="1"/>
    </location>
</feature>
<evidence type="ECO:0000313" key="3">
    <source>
        <dbReference type="Proteomes" id="UP000054558"/>
    </source>
</evidence>
<feature type="region of interest" description="Disordered" evidence="1">
    <location>
        <begin position="865"/>
        <end position="981"/>
    </location>
</feature>